<dbReference type="InterPro" id="IPR027417">
    <property type="entry name" value="P-loop_NTPase"/>
</dbReference>
<dbReference type="InterPro" id="IPR001851">
    <property type="entry name" value="ABC_transp_permease"/>
</dbReference>
<dbReference type="GO" id="GO:0005524">
    <property type="term" value="F:ATP binding"/>
    <property type="evidence" value="ECO:0007669"/>
    <property type="project" value="UniProtKB-KW"/>
</dbReference>
<proteinExistence type="predicted"/>
<feature type="transmembrane region" description="Helical" evidence="11">
    <location>
        <begin position="642"/>
        <end position="660"/>
    </location>
</feature>
<name>A0ABV7L7N4_9PROT</name>
<evidence type="ECO:0000256" key="4">
    <source>
        <dbReference type="ARBA" id="ARBA00022597"/>
    </source>
</evidence>
<feature type="transmembrane region" description="Helical" evidence="11">
    <location>
        <begin position="812"/>
        <end position="831"/>
    </location>
</feature>
<evidence type="ECO:0000256" key="8">
    <source>
        <dbReference type="ARBA" id="ARBA00022840"/>
    </source>
</evidence>
<feature type="transmembrane region" description="Helical" evidence="11">
    <location>
        <begin position="612"/>
        <end position="635"/>
    </location>
</feature>
<reference evidence="14" key="1">
    <citation type="journal article" date="2019" name="Int. J. Syst. Evol. Microbiol.">
        <title>The Global Catalogue of Microorganisms (GCM) 10K type strain sequencing project: providing services to taxonomists for standard genome sequencing and annotation.</title>
        <authorList>
            <consortium name="The Broad Institute Genomics Platform"/>
            <consortium name="The Broad Institute Genome Sequencing Center for Infectious Disease"/>
            <person name="Wu L."/>
            <person name="Ma J."/>
        </authorList>
    </citation>
    <scope>NUCLEOTIDE SEQUENCE [LARGE SCALE GENOMIC DNA]</scope>
    <source>
        <strain evidence="14">KCTC 42964</strain>
    </source>
</reference>
<evidence type="ECO:0000256" key="5">
    <source>
        <dbReference type="ARBA" id="ARBA00022692"/>
    </source>
</evidence>
<dbReference type="InterPro" id="IPR003593">
    <property type="entry name" value="AAA+_ATPase"/>
</dbReference>
<keyword evidence="9 11" id="KW-1133">Transmembrane helix</keyword>
<keyword evidence="4" id="KW-0762">Sugar transport</keyword>
<dbReference type="PROSITE" id="PS50893">
    <property type="entry name" value="ABC_TRANSPORTER_2"/>
    <property type="match status" value="2"/>
</dbReference>
<evidence type="ECO:0000259" key="12">
    <source>
        <dbReference type="PROSITE" id="PS50893"/>
    </source>
</evidence>
<keyword evidence="6" id="KW-0677">Repeat</keyword>
<feature type="transmembrane region" description="Helical" evidence="11">
    <location>
        <begin position="559"/>
        <end position="580"/>
    </location>
</feature>
<evidence type="ECO:0000256" key="9">
    <source>
        <dbReference type="ARBA" id="ARBA00022989"/>
    </source>
</evidence>
<evidence type="ECO:0000313" key="14">
    <source>
        <dbReference type="Proteomes" id="UP001595528"/>
    </source>
</evidence>
<keyword evidence="2" id="KW-0813">Transport</keyword>
<dbReference type="CDD" id="cd03216">
    <property type="entry name" value="ABC_Carb_Monos_I"/>
    <property type="match status" value="1"/>
</dbReference>
<dbReference type="CDD" id="cd06579">
    <property type="entry name" value="TM_PBP1_transp_AraH_like"/>
    <property type="match status" value="1"/>
</dbReference>
<dbReference type="RefSeq" id="WP_379905985.1">
    <property type="nucleotide sequence ID" value="NZ_JBHRTR010000048.1"/>
</dbReference>
<dbReference type="Proteomes" id="UP001595528">
    <property type="component" value="Unassembled WGS sequence"/>
</dbReference>
<keyword evidence="5 11" id="KW-0812">Transmembrane</keyword>
<evidence type="ECO:0000256" key="11">
    <source>
        <dbReference type="SAM" id="Phobius"/>
    </source>
</evidence>
<feature type="domain" description="ABC transporter" evidence="12">
    <location>
        <begin position="258"/>
        <end position="500"/>
    </location>
</feature>
<dbReference type="PROSITE" id="PS00211">
    <property type="entry name" value="ABC_TRANSPORTER_1"/>
    <property type="match status" value="1"/>
</dbReference>
<dbReference type="PANTHER" id="PTHR43790:SF9">
    <property type="entry name" value="GALACTOFURANOSE TRANSPORTER ATP-BINDING PROTEIN YTFR"/>
    <property type="match status" value="1"/>
</dbReference>
<keyword evidence="8 13" id="KW-0067">ATP-binding</keyword>
<feature type="transmembrane region" description="Helical" evidence="11">
    <location>
        <begin position="730"/>
        <end position="749"/>
    </location>
</feature>
<dbReference type="EMBL" id="JBHRTR010000048">
    <property type="protein sequence ID" value="MFC3230635.1"/>
    <property type="molecule type" value="Genomic_DNA"/>
</dbReference>
<comment type="caution">
    <text evidence="13">The sequence shown here is derived from an EMBL/GenBank/DDBJ whole genome shotgun (WGS) entry which is preliminary data.</text>
</comment>
<dbReference type="SMART" id="SM00382">
    <property type="entry name" value="AAA"/>
    <property type="match status" value="2"/>
</dbReference>
<feature type="transmembrane region" description="Helical" evidence="11">
    <location>
        <begin position="528"/>
        <end position="547"/>
    </location>
</feature>
<evidence type="ECO:0000256" key="7">
    <source>
        <dbReference type="ARBA" id="ARBA00022741"/>
    </source>
</evidence>
<gene>
    <name evidence="13" type="ORF">ACFOGJ_25530</name>
</gene>
<dbReference type="InterPro" id="IPR050107">
    <property type="entry name" value="ABC_carbohydrate_import_ATPase"/>
</dbReference>
<evidence type="ECO:0000256" key="1">
    <source>
        <dbReference type="ARBA" id="ARBA00004651"/>
    </source>
</evidence>
<evidence type="ECO:0000256" key="2">
    <source>
        <dbReference type="ARBA" id="ARBA00022448"/>
    </source>
</evidence>
<evidence type="ECO:0000313" key="13">
    <source>
        <dbReference type="EMBL" id="MFC3230635.1"/>
    </source>
</evidence>
<dbReference type="Pfam" id="PF02653">
    <property type="entry name" value="BPD_transp_2"/>
    <property type="match status" value="1"/>
</dbReference>
<dbReference type="InterPro" id="IPR003439">
    <property type="entry name" value="ABC_transporter-like_ATP-bd"/>
</dbReference>
<feature type="transmembrane region" description="Helical" evidence="11">
    <location>
        <begin position="786"/>
        <end position="806"/>
    </location>
</feature>
<protein>
    <submittedName>
        <fullName evidence="13">ATP-binding cassette domain-containing protein</fullName>
    </submittedName>
</protein>
<keyword evidence="3" id="KW-1003">Cell membrane</keyword>
<dbReference type="Gene3D" id="3.40.50.300">
    <property type="entry name" value="P-loop containing nucleotide triphosphate hydrolases"/>
    <property type="match status" value="2"/>
</dbReference>
<keyword evidence="14" id="KW-1185">Reference proteome</keyword>
<keyword evidence="10 11" id="KW-0472">Membrane</keyword>
<feature type="transmembrane region" description="Helical" evidence="11">
    <location>
        <begin position="761"/>
        <end position="779"/>
    </location>
</feature>
<evidence type="ECO:0000256" key="10">
    <source>
        <dbReference type="ARBA" id="ARBA00023136"/>
    </source>
</evidence>
<feature type="domain" description="ABC transporter" evidence="12">
    <location>
        <begin position="8"/>
        <end position="244"/>
    </location>
</feature>
<keyword evidence="7" id="KW-0547">Nucleotide-binding</keyword>
<dbReference type="SUPFAM" id="SSF52540">
    <property type="entry name" value="P-loop containing nucleoside triphosphate hydrolases"/>
    <property type="match status" value="2"/>
</dbReference>
<evidence type="ECO:0000256" key="6">
    <source>
        <dbReference type="ARBA" id="ARBA00022737"/>
    </source>
</evidence>
<dbReference type="Pfam" id="PF00005">
    <property type="entry name" value="ABC_tran"/>
    <property type="match status" value="2"/>
</dbReference>
<dbReference type="PANTHER" id="PTHR43790">
    <property type="entry name" value="CARBOHYDRATE TRANSPORT ATP-BINDING PROTEIN MG119-RELATED"/>
    <property type="match status" value="1"/>
</dbReference>
<organism evidence="13 14">
    <name type="scientific">Marinibaculum pumilum</name>
    <dbReference type="NCBI Taxonomy" id="1766165"/>
    <lineage>
        <taxon>Bacteria</taxon>
        <taxon>Pseudomonadati</taxon>
        <taxon>Pseudomonadota</taxon>
        <taxon>Alphaproteobacteria</taxon>
        <taxon>Rhodospirillales</taxon>
        <taxon>Rhodospirillaceae</taxon>
        <taxon>Marinibaculum</taxon>
    </lineage>
</organism>
<sequence length="856" mass="89204">MTPEHASLRLSGISKRYPGVQALAGMSFDCLPGEVHAVLGENGSGKSTLLKIAAGAVAADEGRVEIMGAPLTAADPMQARRLGLATVYQDDSLVRELTVAENLYLGVPTGAGQDAPPVTGMAAWAAAQLDRYDLDLAPQAIVGSLTPSQRQFLEIVKALTAAPKVLLLDEPTSTLDLPDVEKLTAIIRQAQAAGTAIVYVSHRLPEILDLADRVTILRDGVGRGTYPVGPELSEAQLIALMVGRLVESEYPAKLGARATTAPVVLDVQDLQGAQFSDLSFQVRAGEVLGFAGAEGNGQRQALRALGGFLEAQGRIACHGRSIPCGAPRRAMAGGITMLSADRAQESIFPALGVRENMTLQVLGRYAGGGLVSARRERADAAAMVAELGIVTAGLEQPIGGLSGGNQQKAVLGRSFLQGAPVVLIDEPTQGVDANARFDIYQAIRGKAEAGASFVVNSSDALELAGICDRVLVFSRGHVIRELAGDEVTEENIVAAFLTSTRVRGETADRAARPGFLAGLLGGGLTSRWWTPLLFLALLLLIVGGYAATQSEAFLTTLNFRHILLAAAPLALVTMAQFNVLMVGGFDISVGSLMSMTVVLASFLIAYQMGPSLLVLGFILCLAAGLLVGAVNGLVVRRLGINSVITTIAMLSILQGIALYLRPTPAGVVSLEFLDLLKARAGFVPLSFFLLVAIAIAGDWWLYRSGSGLRLRATGFREEAAKRNGVRTDRVHIRAYLLSGLLAALAGLFLSSEVGVGHPTVGATYTLTSIAAAVLGGAALTGGRGSFLGALLGALFFTLTVNIIPLLGLNTAVGIIASGGLTLFAVLVYSGWEPVGWLLRRLRAAFAGAAGSARVPS</sequence>
<accession>A0ABV7L7N4</accession>
<dbReference type="InterPro" id="IPR017871">
    <property type="entry name" value="ABC_transporter-like_CS"/>
</dbReference>
<evidence type="ECO:0000256" key="3">
    <source>
        <dbReference type="ARBA" id="ARBA00022475"/>
    </source>
</evidence>
<dbReference type="CDD" id="cd03215">
    <property type="entry name" value="ABC_Carb_Monos_II"/>
    <property type="match status" value="1"/>
</dbReference>
<feature type="transmembrane region" description="Helical" evidence="11">
    <location>
        <begin position="680"/>
        <end position="701"/>
    </location>
</feature>
<comment type="subcellular location">
    <subcellularLocation>
        <location evidence="1">Cell membrane</location>
        <topology evidence="1">Multi-pass membrane protein</topology>
    </subcellularLocation>
</comment>